<name>A0A2T2WIZ2_SULTH</name>
<proteinExistence type="predicted"/>
<reference evidence="1 2" key="1">
    <citation type="journal article" date="2014" name="BMC Genomics">
        <title>Comparison of environmental and isolate Sulfobacillus genomes reveals diverse carbon, sulfur, nitrogen, and hydrogen metabolisms.</title>
        <authorList>
            <person name="Justice N.B."/>
            <person name="Norman A."/>
            <person name="Brown C.T."/>
            <person name="Singh A."/>
            <person name="Thomas B.C."/>
            <person name="Banfield J.F."/>
        </authorList>
    </citation>
    <scope>NUCLEOTIDE SEQUENCE [LARGE SCALE GENOMIC DNA]</scope>
    <source>
        <strain evidence="1">AMDSBA5</strain>
    </source>
</reference>
<dbReference type="EMBL" id="PXYX01000092">
    <property type="protein sequence ID" value="PSR22186.1"/>
    <property type="molecule type" value="Genomic_DNA"/>
</dbReference>
<comment type="caution">
    <text evidence="1">The sequence shown here is derived from an EMBL/GenBank/DDBJ whole genome shotgun (WGS) entry which is preliminary data.</text>
</comment>
<organism evidence="1 2">
    <name type="scientific">Sulfobacillus thermosulfidooxidans</name>
    <dbReference type="NCBI Taxonomy" id="28034"/>
    <lineage>
        <taxon>Bacteria</taxon>
        <taxon>Bacillati</taxon>
        <taxon>Bacillota</taxon>
        <taxon>Clostridia</taxon>
        <taxon>Eubacteriales</taxon>
        <taxon>Clostridiales Family XVII. Incertae Sedis</taxon>
        <taxon>Sulfobacillus</taxon>
    </lineage>
</organism>
<evidence type="ECO:0000313" key="2">
    <source>
        <dbReference type="Proteomes" id="UP000242705"/>
    </source>
</evidence>
<sequence>IAVYAILRTPGAVYEDLGATYFDQRDPQALVRREIRRLEALGYRVRVEPTSEAG</sequence>
<accession>A0A2T2WIZ2</accession>
<feature type="non-terminal residue" evidence="1">
    <location>
        <position position="1"/>
    </location>
</feature>
<protein>
    <submittedName>
        <fullName evidence="1">IS110 family transposase</fullName>
    </submittedName>
</protein>
<dbReference type="Proteomes" id="UP000242705">
    <property type="component" value="Unassembled WGS sequence"/>
</dbReference>
<evidence type="ECO:0000313" key="1">
    <source>
        <dbReference type="EMBL" id="PSR22186.1"/>
    </source>
</evidence>
<gene>
    <name evidence="1" type="ORF">C7B47_16850</name>
</gene>
<dbReference type="AlphaFoldDB" id="A0A2T2WIZ2"/>